<dbReference type="STRING" id="440168.SAMN04487974_10822"/>
<dbReference type="EMBL" id="FNCS01000008">
    <property type="protein sequence ID" value="SDG77631.1"/>
    <property type="molecule type" value="Genomic_DNA"/>
</dbReference>
<dbReference type="GO" id="GO:0051301">
    <property type="term" value="P:cell division"/>
    <property type="evidence" value="ECO:0007669"/>
    <property type="project" value="UniProtKB-KW"/>
</dbReference>
<keyword evidence="2" id="KW-0131">Cell cycle</keyword>
<evidence type="ECO:0000313" key="2">
    <source>
        <dbReference type="EMBL" id="SDG77631.1"/>
    </source>
</evidence>
<reference evidence="2 3" key="1">
    <citation type="submission" date="2016-10" db="EMBL/GenBank/DDBJ databases">
        <authorList>
            <person name="de Groot N.N."/>
        </authorList>
    </citation>
    <scope>NUCLEOTIDE SEQUENCE [LARGE SCALE GENOMIC DNA]</scope>
    <source>
        <strain evidence="2 3">CGMCC 1.10267</strain>
    </source>
</reference>
<keyword evidence="1" id="KW-0472">Membrane</keyword>
<accession>A0A1G7X0H5</accession>
<organism evidence="2 3">
    <name type="scientific">Pelagibacterium luteolum</name>
    <dbReference type="NCBI Taxonomy" id="440168"/>
    <lineage>
        <taxon>Bacteria</taxon>
        <taxon>Pseudomonadati</taxon>
        <taxon>Pseudomonadota</taxon>
        <taxon>Alphaproteobacteria</taxon>
        <taxon>Hyphomicrobiales</taxon>
        <taxon>Devosiaceae</taxon>
        <taxon>Pelagibacterium</taxon>
    </lineage>
</organism>
<gene>
    <name evidence="2" type="ORF">SAMN04487974_10822</name>
</gene>
<keyword evidence="3" id="KW-1185">Reference proteome</keyword>
<protein>
    <submittedName>
        <fullName evidence="2">Cell division protein FtsB</fullName>
    </submittedName>
</protein>
<feature type="transmembrane region" description="Helical" evidence="1">
    <location>
        <begin position="12"/>
        <end position="32"/>
    </location>
</feature>
<dbReference type="Pfam" id="PF04977">
    <property type="entry name" value="DivIC"/>
    <property type="match status" value="1"/>
</dbReference>
<evidence type="ECO:0000256" key="1">
    <source>
        <dbReference type="SAM" id="Phobius"/>
    </source>
</evidence>
<evidence type="ECO:0000313" key="3">
    <source>
        <dbReference type="Proteomes" id="UP000199495"/>
    </source>
</evidence>
<name>A0A1G7X0H5_9HYPH</name>
<keyword evidence="1" id="KW-1133">Transmembrane helix</keyword>
<sequence>MPTRVKRPSILIKLSITVGLIAFQGYLGYHVVTGAFGIESQKEMFEEIRILEAREAALGIEIDSYRHRIALLDPRKLDPDILTERARALLGLVHPDDVLIVPAQHVAVN</sequence>
<dbReference type="InterPro" id="IPR007060">
    <property type="entry name" value="FtsL/DivIC"/>
</dbReference>
<dbReference type="Proteomes" id="UP000199495">
    <property type="component" value="Unassembled WGS sequence"/>
</dbReference>
<dbReference type="AlphaFoldDB" id="A0A1G7X0H5"/>
<keyword evidence="1" id="KW-0812">Transmembrane</keyword>
<dbReference type="OrthoDB" id="9815600at2"/>
<proteinExistence type="predicted"/>
<dbReference type="RefSeq" id="WP_090597112.1">
    <property type="nucleotide sequence ID" value="NZ_FNCS01000008.1"/>
</dbReference>
<keyword evidence="2" id="KW-0132">Cell division</keyword>